<evidence type="ECO:0000313" key="2">
    <source>
        <dbReference type="Proteomes" id="UP000499080"/>
    </source>
</evidence>
<accession>A0A4Y2FZ73</accession>
<dbReference type="EMBL" id="BGPR01001151">
    <property type="protein sequence ID" value="GBM46760.1"/>
    <property type="molecule type" value="Genomic_DNA"/>
</dbReference>
<organism evidence="1 2">
    <name type="scientific">Araneus ventricosus</name>
    <name type="common">Orbweaver spider</name>
    <name type="synonym">Epeira ventricosa</name>
    <dbReference type="NCBI Taxonomy" id="182803"/>
    <lineage>
        <taxon>Eukaryota</taxon>
        <taxon>Metazoa</taxon>
        <taxon>Ecdysozoa</taxon>
        <taxon>Arthropoda</taxon>
        <taxon>Chelicerata</taxon>
        <taxon>Arachnida</taxon>
        <taxon>Araneae</taxon>
        <taxon>Araneomorphae</taxon>
        <taxon>Entelegynae</taxon>
        <taxon>Araneoidea</taxon>
        <taxon>Araneidae</taxon>
        <taxon>Araneus</taxon>
    </lineage>
</organism>
<comment type="caution">
    <text evidence="1">The sequence shown here is derived from an EMBL/GenBank/DDBJ whole genome shotgun (WGS) entry which is preliminary data.</text>
</comment>
<reference evidence="1 2" key="1">
    <citation type="journal article" date="2019" name="Sci. Rep.">
        <title>Orb-weaving spider Araneus ventricosus genome elucidates the spidroin gene catalogue.</title>
        <authorList>
            <person name="Kono N."/>
            <person name="Nakamura H."/>
            <person name="Ohtoshi R."/>
            <person name="Moran D.A.P."/>
            <person name="Shinohara A."/>
            <person name="Yoshida Y."/>
            <person name="Fujiwara M."/>
            <person name="Mori M."/>
            <person name="Tomita M."/>
            <person name="Arakawa K."/>
        </authorList>
    </citation>
    <scope>NUCLEOTIDE SEQUENCE [LARGE SCALE GENOMIC DNA]</scope>
</reference>
<name>A0A4Y2FZ73_ARAVE</name>
<gene>
    <name evidence="1" type="ORF">AVEN_6043_1</name>
</gene>
<dbReference type="AlphaFoldDB" id="A0A4Y2FZ73"/>
<dbReference type="Proteomes" id="UP000499080">
    <property type="component" value="Unassembled WGS sequence"/>
</dbReference>
<evidence type="ECO:0000313" key="1">
    <source>
        <dbReference type="EMBL" id="GBM46760.1"/>
    </source>
</evidence>
<protein>
    <submittedName>
        <fullName evidence="1">Uncharacterized protein</fullName>
    </submittedName>
</protein>
<proteinExistence type="predicted"/>
<sequence>MSGPTSGSNIFQQINEKSKIKLSYLMRSIETKERFRMIHKTSPINWPNGVMETSMFYCTASCIRCSLPNRQLAGVSRFSTTPVSCFERTSIYLNAEQKHLDAWSQFIMRHLSELLELKHLSTSLSCLERL</sequence>
<keyword evidence="2" id="KW-1185">Reference proteome</keyword>